<proteinExistence type="inferred from homology"/>
<dbReference type="EMBL" id="JADGKB010000007">
    <property type="protein sequence ID" value="KAJ3261163.1"/>
    <property type="molecule type" value="Genomic_DNA"/>
</dbReference>
<accession>A0AAD5Y5V3</accession>
<name>A0AAD5Y5V3_9FUNG</name>
<dbReference type="FunFam" id="1.10.287.370:FF:000002">
    <property type="entry name" value="Prefoldin subunit 2"/>
    <property type="match status" value="1"/>
</dbReference>
<dbReference type="Proteomes" id="UP001210925">
    <property type="component" value="Unassembled WGS sequence"/>
</dbReference>
<evidence type="ECO:0000256" key="2">
    <source>
        <dbReference type="ARBA" id="ARBA00023186"/>
    </source>
</evidence>
<dbReference type="SUPFAM" id="SSF46579">
    <property type="entry name" value="Prefoldin"/>
    <property type="match status" value="1"/>
</dbReference>
<dbReference type="Gene3D" id="1.10.287.370">
    <property type="match status" value="1"/>
</dbReference>
<keyword evidence="2" id="KW-0143">Chaperone</keyword>
<reference evidence="4" key="1">
    <citation type="submission" date="2020-05" db="EMBL/GenBank/DDBJ databases">
        <title>Phylogenomic resolution of chytrid fungi.</title>
        <authorList>
            <person name="Stajich J.E."/>
            <person name="Amses K."/>
            <person name="Simmons R."/>
            <person name="Seto K."/>
            <person name="Myers J."/>
            <person name="Bonds A."/>
            <person name="Quandt C.A."/>
            <person name="Barry K."/>
            <person name="Liu P."/>
            <person name="Grigoriev I."/>
            <person name="Longcore J.E."/>
            <person name="James T.Y."/>
        </authorList>
    </citation>
    <scope>NUCLEOTIDE SEQUENCE</scope>
    <source>
        <strain evidence="4">PLAUS21</strain>
    </source>
</reference>
<dbReference type="InterPro" id="IPR009053">
    <property type="entry name" value="Prefoldin"/>
</dbReference>
<gene>
    <name evidence="4" type="ORF">HK103_006472</name>
</gene>
<dbReference type="Pfam" id="PF01920">
    <property type="entry name" value="Prefoldin_2"/>
    <property type="match status" value="1"/>
</dbReference>
<feature type="coiled-coil region" evidence="3">
    <location>
        <begin position="87"/>
        <end position="114"/>
    </location>
</feature>
<evidence type="ECO:0000313" key="4">
    <source>
        <dbReference type="EMBL" id="KAJ3261163.1"/>
    </source>
</evidence>
<dbReference type="GO" id="GO:0016272">
    <property type="term" value="C:prefoldin complex"/>
    <property type="evidence" value="ECO:0007669"/>
    <property type="project" value="InterPro"/>
</dbReference>
<dbReference type="AlphaFoldDB" id="A0AAD5Y5V3"/>
<evidence type="ECO:0008006" key="6">
    <source>
        <dbReference type="Google" id="ProtNLM"/>
    </source>
</evidence>
<sequence>MMADKKPTDQEIVQKFNSMKQELSAIAQKIGELEQEKDEHTLVIDTIKPLDGDRTCYRLVGGILVKKTVKEVLPFLEQNHDGIATLMKTLGTNYKKKEDEMNEYQKKYNIKIKA</sequence>
<dbReference type="GO" id="GO:0006457">
    <property type="term" value="P:protein folding"/>
    <property type="evidence" value="ECO:0007669"/>
    <property type="project" value="InterPro"/>
</dbReference>
<dbReference type="GO" id="GO:0051082">
    <property type="term" value="F:unfolded protein binding"/>
    <property type="evidence" value="ECO:0007669"/>
    <property type="project" value="InterPro"/>
</dbReference>
<protein>
    <recommendedName>
        <fullName evidence="6">Prefoldin subunit 2</fullName>
    </recommendedName>
</protein>
<comment type="similarity">
    <text evidence="1">Belongs to the prefoldin subunit beta family.</text>
</comment>
<comment type="caution">
    <text evidence="4">The sequence shown here is derived from an EMBL/GenBank/DDBJ whole genome shotgun (WGS) entry which is preliminary data.</text>
</comment>
<organism evidence="4 5">
    <name type="scientific">Boothiomyces macroporosus</name>
    <dbReference type="NCBI Taxonomy" id="261099"/>
    <lineage>
        <taxon>Eukaryota</taxon>
        <taxon>Fungi</taxon>
        <taxon>Fungi incertae sedis</taxon>
        <taxon>Chytridiomycota</taxon>
        <taxon>Chytridiomycota incertae sedis</taxon>
        <taxon>Chytridiomycetes</taxon>
        <taxon>Rhizophydiales</taxon>
        <taxon>Terramycetaceae</taxon>
        <taxon>Boothiomyces</taxon>
    </lineage>
</organism>
<dbReference type="CDD" id="cd23163">
    <property type="entry name" value="Prefoldin_2"/>
    <property type="match status" value="1"/>
</dbReference>
<dbReference type="InterPro" id="IPR002777">
    <property type="entry name" value="PFD_beta-like"/>
</dbReference>
<keyword evidence="3" id="KW-0175">Coiled coil</keyword>
<dbReference type="PANTHER" id="PTHR13303">
    <property type="entry name" value="PREFOLDIN SUBUNIT 2"/>
    <property type="match status" value="1"/>
</dbReference>
<keyword evidence="5" id="KW-1185">Reference proteome</keyword>
<dbReference type="InterPro" id="IPR027235">
    <property type="entry name" value="PFD2"/>
</dbReference>
<evidence type="ECO:0000256" key="3">
    <source>
        <dbReference type="SAM" id="Coils"/>
    </source>
</evidence>
<evidence type="ECO:0000256" key="1">
    <source>
        <dbReference type="ARBA" id="ARBA00008045"/>
    </source>
</evidence>
<evidence type="ECO:0000313" key="5">
    <source>
        <dbReference type="Proteomes" id="UP001210925"/>
    </source>
</evidence>